<feature type="domain" description="Sporulation regulator WhiA C-terminal" evidence="4">
    <location>
        <begin position="196"/>
        <end position="280"/>
    </location>
</feature>
<organism evidence="7">
    <name type="scientific">Mycoplasmopsis pulmonis (strain UAB CTIP)</name>
    <name type="common">Mycoplasma pulmonis</name>
    <dbReference type="NCBI Taxonomy" id="272635"/>
    <lineage>
        <taxon>Bacteria</taxon>
        <taxon>Bacillati</taxon>
        <taxon>Mycoplasmatota</taxon>
        <taxon>Mycoplasmoidales</taxon>
        <taxon>Metamycoplasmataceae</taxon>
        <taxon>Mycoplasmopsis</taxon>
    </lineage>
</organism>
<dbReference type="InterPro" id="IPR003802">
    <property type="entry name" value="Sporulation_regulator_WhiA"/>
</dbReference>
<sequence length="287" mass="34449">MPFLWWRESTMSFSYDIKWELINSKFNSSKFKSFVKGFVLASGVKKEDKLWCKINSFDLIEKFKELLNNFKFQYQFEKGNFIFEAKKLNFKNITNFTSFYAGVFVARGSISKEEANSYHLEFSSNYQDYFNLIMERILKHEYDFHFNILTKKNKYVAYLKRVSSISTFLQGIGALNNYFIFEERKINRDMKSAMVKFTNLDVQNSLKIVNSSKQHCTYINFVYQKNLKYLFNEKELAFFDLKLEYPYLSLEGIKELLEKRNIYISKSGLNHWLIKLKKIYLNNKENK</sequence>
<keyword evidence="7" id="KW-1185">Reference proteome</keyword>
<dbReference type="AlphaFoldDB" id="Q98QY4"/>
<dbReference type="PIR" id="B90540">
    <property type="entry name" value="B90540"/>
</dbReference>
<keyword evidence="3" id="KW-0131">Cell cycle</keyword>
<reference evidence="6 7" key="1">
    <citation type="journal article" date="2001" name="Nucleic Acids Res.">
        <title>The complete genome sequence of the murine respiratory pathogen Mycoplasma pulmonis.</title>
        <authorList>
            <person name="Chambaud I."/>
            <person name="Heilig R."/>
            <person name="Ferris S."/>
            <person name="Barbe V."/>
            <person name="Samson D."/>
            <person name="Galisson F."/>
            <person name="Moszer I."/>
            <person name="Dybvig K."/>
            <person name="Wroblewski H."/>
            <person name="Viari A."/>
            <person name="Rocha E.P.C."/>
            <person name="Blanchard A."/>
        </authorList>
    </citation>
    <scope>NUCLEOTIDE SEQUENCE [LARGE SCALE GENOMIC DNA]</scope>
    <source>
        <strain evidence="6 7">UAB CTIP</strain>
    </source>
</reference>
<dbReference type="EMBL" id="AL445563">
    <property type="protein sequence ID" value="CAC13399.1"/>
    <property type="molecule type" value="Genomic_DNA"/>
</dbReference>
<proteinExistence type="predicted"/>
<name>Q98QY4_MYCPU</name>
<dbReference type="Proteomes" id="UP000000528">
    <property type="component" value="Chromosome"/>
</dbReference>
<dbReference type="KEGG" id="mpu:MYPU_2260"/>
<evidence type="ECO:0000259" key="4">
    <source>
        <dbReference type="Pfam" id="PF02650"/>
    </source>
</evidence>
<evidence type="ECO:0000256" key="2">
    <source>
        <dbReference type="ARBA" id="ARBA00023125"/>
    </source>
</evidence>
<dbReference type="NCBIfam" id="TIGR00647">
    <property type="entry name" value="DNA_bind_WhiA"/>
    <property type="match status" value="1"/>
</dbReference>
<evidence type="ECO:0000256" key="3">
    <source>
        <dbReference type="ARBA" id="ARBA00023306"/>
    </source>
</evidence>
<keyword evidence="1" id="KW-0132">Cell division</keyword>
<dbReference type="Pfam" id="PF14527">
    <property type="entry name" value="LAGLIDADG_WhiA"/>
    <property type="match status" value="2"/>
</dbReference>
<protein>
    <recommendedName>
        <fullName evidence="8">Cell division protein WhiA</fullName>
    </recommendedName>
</protein>
<dbReference type="InterPro" id="IPR039518">
    <property type="entry name" value="WhiA_LAGLIDADG_dom"/>
</dbReference>
<dbReference type="InterPro" id="IPR027434">
    <property type="entry name" value="Homing_endonucl"/>
</dbReference>
<dbReference type="GO" id="GO:0051301">
    <property type="term" value="P:cell division"/>
    <property type="evidence" value="ECO:0007669"/>
    <property type="project" value="UniProtKB-KW"/>
</dbReference>
<dbReference type="STRING" id="272635.gene:17576814"/>
<evidence type="ECO:0000256" key="1">
    <source>
        <dbReference type="ARBA" id="ARBA00022618"/>
    </source>
</evidence>
<evidence type="ECO:0000313" key="6">
    <source>
        <dbReference type="EMBL" id="CAC13399.1"/>
    </source>
</evidence>
<dbReference type="SUPFAM" id="SSF55608">
    <property type="entry name" value="Homing endonucleases"/>
    <property type="match status" value="1"/>
</dbReference>
<dbReference type="PANTHER" id="PTHR37307:SF1">
    <property type="entry name" value="CELL DIVISION PROTEIN WHIA-RELATED"/>
    <property type="match status" value="1"/>
</dbReference>
<dbReference type="Pfam" id="PF02650">
    <property type="entry name" value="HTH_WhiA"/>
    <property type="match status" value="1"/>
</dbReference>
<evidence type="ECO:0000313" key="7">
    <source>
        <dbReference type="Proteomes" id="UP000000528"/>
    </source>
</evidence>
<keyword evidence="2" id="KW-0238">DNA-binding</keyword>
<dbReference type="PANTHER" id="PTHR37307">
    <property type="entry name" value="CELL DIVISION PROTEIN WHIA-RELATED"/>
    <property type="match status" value="1"/>
</dbReference>
<dbReference type="HOGENOM" id="CLU_053282_1_0_14"/>
<dbReference type="Gene3D" id="3.10.28.10">
    <property type="entry name" value="Homing endonucleases"/>
    <property type="match status" value="1"/>
</dbReference>
<gene>
    <name evidence="6" type="ordered locus">MYPU_2260</name>
</gene>
<dbReference type="eggNOG" id="COG1481">
    <property type="taxonomic scope" value="Bacteria"/>
</dbReference>
<accession>Q98QY4</accession>
<dbReference type="InterPro" id="IPR023054">
    <property type="entry name" value="Sporulation_regulator_WhiA_C"/>
</dbReference>
<feature type="domain" description="WhiA LAGLIDADG-like" evidence="5">
    <location>
        <begin position="32"/>
        <end position="77"/>
    </location>
</feature>
<dbReference type="GO" id="GO:0003677">
    <property type="term" value="F:DNA binding"/>
    <property type="evidence" value="ECO:0007669"/>
    <property type="project" value="UniProtKB-KW"/>
</dbReference>
<evidence type="ECO:0000259" key="5">
    <source>
        <dbReference type="Pfam" id="PF14527"/>
    </source>
</evidence>
<evidence type="ECO:0008006" key="8">
    <source>
        <dbReference type="Google" id="ProtNLM"/>
    </source>
</evidence>
<dbReference type="GO" id="GO:0043937">
    <property type="term" value="P:regulation of sporulation"/>
    <property type="evidence" value="ECO:0007669"/>
    <property type="project" value="InterPro"/>
</dbReference>
<feature type="domain" description="WhiA LAGLIDADG-like" evidence="5">
    <location>
        <begin position="97"/>
        <end position="191"/>
    </location>
</feature>